<dbReference type="PRINTS" id="PR00369">
    <property type="entry name" value="FLAVODOXIN"/>
</dbReference>
<dbReference type="SUPFAM" id="SSF53920">
    <property type="entry name" value="Fe-only hydrogenase"/>
    <property type="match status" value="1"/>
</dbReference>
<dbReference type="InterPro" id="IPR004108">
    <property type="entry name" value="Fe_hydrogenase_lsu_C"/>
</dbReference>
<dbReference type="InterPro" id="IPR029039">
    <property type="entry name" value="Flavoprotein-like_sf"/>
</dbReference>
<keyword evidence="10" id="KW-1185">Reference proteome</keyword>
<dbReference type="InterPro" id="IPR036010">
    <property type="entry name" value="2Fe-2S_ferredoxin-like_sf"/>
</dbReference>
<dbReference type="InterPro" id="IPR017896">
    <property type="entry name" value="4Fe4S_Fe-S-bd"/>
</dbReference>
<dbReference type="Gene3D" id="3.30.70.20">
    <property type="match status" value="1"/>
</dbReference>
<evidence type="ECO:0000313" key="9">
    <source>
        <dbReference type="EMBL" id="KAJ6252181.1"/>
    </source>
</evidence>
<dbReference type="InterPro" id="IPR015943">
    <property type="entry name" value="WD40/YVTN_repeat-like_dom_sf"/>
</dbReference>
<dbReference type="InterPro" id="IPR013352">
    <property type="entry name" value="Fe_hydrogenase_subset"/>
</dbReference>
<organism evidence="9 10">
    <name type="scientific">Anaeramoeba flamelloides</name>
    <dbReference type="NCBI Taxonomy" id="1746091"/>
    <lineage>
        <taxon>Eukaryota</taxon>
        <taxon>Metamonada</taxon>
        <taxon>Anaeramoebidae</taxon>
        <taxon>Anaeramoeba</taxon>
    </lineage>
</organism>
<evidence type="ECO:0000256" key="2">
    <source>
        <dbReference type="ARBA" id="ARBA00022574"/>
    </source>
</evidence>
<dbReference type="InterPro" id="IPR003149">
    <property type="entry name" value="Fe_hydrogenase_ssu"/>
</dbReference>
<dbReference type="Pfam" id="PF00258">
    <property type="entry name" value="Flavodoxin_1"/>
    <property type="match status" value="1"/>
</dbReference>
<evidence type="ECO:0000259" key="7">
    <source>
        <dbReference type="PROSITE" id="PS51085"/>
    </source>
</evidence>
<dbReference type="Pfam" id="PF02256">
    <property type="entry name" value="Fe_hyd_SSU"/>
    <property type="match status" value="1"/>
</dbReference>
<dbReference type="CDD" id="cd00200">
    <property type="entry name" value="WD40"/>
    <property type="match status" value="1"/>
</dbReference>
<dbReference type="Gene3D" id="4.10.260.20">
    <property type="entry name" value="Iron hydrogenase, small subunit"/>
    <property type="match status" value="1"/>
</dbReference>
<reference evidence="9" key="1">
    <citation type="submission" date="2022-08" db="EMBL/GenBank/DDBJ databases">
        <title>Novel sulfate-reducing endosymbionts in the free-living metamonad Anaeramoeba.</title>
        <authorList>
            <person name="Jerlstrom-Hultqvist J."/>
            <person name="Cepicka I."/>
            <person name="Gallot-Lavallee L."/>
            <person name="Salas-Leiva D."/>
            <person name="Curtis B.A."/>
            <person name="Zahonova K."/>
            <person name="Pipaliya S."/>
            <person name="Dacks J."/>
            <person name="Roger A.J."/>
        </authorList>
    </citation>
    <scope>NUCLEOTIDE SEQUENCE</scope>
    <source>
        <strain evidence="9">Schooner1</strain>
    </source>
</reference>
<dbReference type="InterPro" id="IPR008254">
    <property type="entry name" value="Flavodoxin/NO_synth"/>
</dbReference>
<protein>
    <submittedName>
        <fullName evidence="9">Iron hydrogenase</fullName>
    </submittedName>
</protein>
<dbReference type="InterPro" id="IPR036322">
    <property type="entry name" value="WD40_repeat_dom_sf"/>
</dbReference>
<dbReference type="PRINTS" id="PR00320">
    <property type="entry name" value="GPROTEINBRPT"/>
</dbReference>
<dbReference type="Gene3D" id="3.40.50.360">
    <property type="match status" value="1"/>
</dbReference>
<keyword evidence="2 5" id="KW-0853">WD repeat</keyword>
<feature type="domain" description="2Fe-2S ferredoxin-type" evidence="7">
    <location>
        <begin position="372"/>
        <end position="454"/>
    </location>
</feature>
<dbReference type="PROSITE" id="PS51379">
    <property type="entry name" value="4FE4S_FER_2"/>
    <property type="match status" value="2"/>
</dbReference>
<feature type="domain" description="Flavodoxin-like" evidence="6">
    <location>
        <begin position="1003"/>
        <end position="1146"/>
    </location>
</feature>
<dbReference type="PANTHER" id="PTHR11615">
    <property type="entry name" value="NITRATE, FORMATE, IRON DEHYDROGENASE"/>
    <property type="match status" value="1"/>
</dbReference>
<feature type="repeat" description="WD" evidence="5">
    <location>
        <begin position="259"/>
        <end position="298"/>
    </location>
</feature>
<feature type="repeat" description="WD" evidence="5">
    <location>
        <begin position="93"/>
        <end position="133"/>
    </location>
</feature>
<feature type="repeat" description="WD" evidence="5">
    <location>
        <begin position="134"/>
        <end position="175"/>
    </location>
</feature>
<feature type="repeat" description="WD" evidence="5">
    <location>
        <begin position="13"/>
        <end position="52"/>
    </location>
</feature>
<comment type="caution">
    <text evidence="9">The sequence shown here is derived from an EMBL/GenBank/DDBJ whole genome shotgun (WGS) entry which is preliminary data.</text>
</comment>
<accession>A0ABQ8Z5L6</accession>
<dbReference type="SMART" id="SM00320">
    <property type="entry name" value="WD40"/>
    <property type="match status" value="8"/>
</dbReference>
<proteinExistence type="inferred from homology"/>
<dbReference type="PROSITE" id="PS50294">
    <property type="entry name" value="WD_REPEATS_REGION"/>
    <property type="match status" value="5"/>
</dbReference>
<sequence>MESIPTLGPLVLLKGHKQPVNCIAADDKHIYSAANDQLIRVWSLETGYCTSSFQAHQSSVESLILHNGVLFSCDSAGEIKSWDTDKQRVINSFVGHSKRITSFGVDKNDRLFSGSADCSVKLWNVHDGTLKQNFMGHTDYITKLISDINTNTLYSASIDKSVIAWDVETGTKKHVFSGHADWVFCMQHDPEKKIIYTGSRDKTIKLWDTRTGKNFHSLFGHEYAVIRLCLYKNLLYTASWDGRVGVYNLKKLKKMPMFLSGHSGKIRCLQRFDDLLYTGGNDNTIRVWSLKKNKCKAILKGHSSPIRSILTPNKNITLSCAEEPTIVRWPSSHILNIKSTTKFKKLIQKQTEELELNRNHSYDLGSKALTSHTVKIIIDGEAFKVNSKLNMLEACRQVGFDIAALCYHPSLGPVGTCKCCVVGIKNSNSSNFSSACACATDIWDGLEIKTDSPLIRQQLMSALAELRLRQKNRKLVMKMVGNNDTRGNSRLNKYIGIGEKKLRLKQKMEKQNEDYDEEVDSLLEDLIEKVSSKFIDNTNHAIQVDHTKCIDCTRCVKVCTNIQGMNVYSAVATLQDSLMPAFNTRGKFLNESMCIACGQCSLYCPSGAITEVDQTQNIEVILKSRKKLVVVGIAPSCRLTIAELFKLQPGALTTGQCVHLLRLLGFHKVFDVQFTADLTIMEEGTELLHRLTDPKAITPMFTSCCPGWINMVEKQYPKLIPHLSSCKSPQGMFGSIIKNYYAKKVKVAPQDIFCVTIMPCTAKKQELLRPQLRNEKTNIRDVDLTLTVRELGRMIKRRGIELSQLEQRDFDNPLGTSSGSAQLFSATGGVMEAALRSAYWLKTSETFPKLKFQPVRGLEGIKESSLDFDGRQLRIAIVSGGKNIHKFLEPWGTSAFNYDFIEIMACPGGCIGGGGQPRSNQHILPLRIKSCYNREDSKTTRASHENPQIKKLYQEWLKKPYGEKAIQYLHTTYAPFKFASESLKDTKSKYFENNQGLNPKNSLLILFGSQTGTAQKAAEKIAHSITKLNKKVRIMEMNQYEHPINLKNEKLVIFVTSTFWDGSFPENALEFFKQLKNLQPMSLNKLQYCAFGLGSTSYTRFNNAIKLIDAKLRELGAKETMKIALSNREDKNGYASSLNPWIKNFHHILRKNFRRQWK</sequence>
<dbReference type="Pfam" id="PF00400">
    <property type="entry name" value="WD40"/>
    <property type="match status" value="5"/>
</dbReference>
<dbReference type="SUPFAM" id="SSF50978">
    <property type="entry name" value="WD40 repeat-like"/>
    <property type="match status" value="1"/>
</dbReference>
<keyword evidence="4" id="KW-0408">Iron</keyword>
<dbReference type="PROSITE" id="PS00678">
    <property type="entry name" value="WD_REPEATS_1"/>
    <property type="match status" value="3"/>
</dbReference>
<dbReference type="EMBL" id="JAOAOG010000047">
    <property type="protein sequence ID" value="KAJ6252181.1"/>
    <property type="molecule type" value="Genomic_DNA"/>
</dbReference>
<dbReference type="Gene3D" id="3.10.20.740">
    <property type="match status" value="1"/>
</dbReference>
<evidence type="ECO:0000313" key="10">
    <source>
        <dbReference type="Proteomes" id="UP001150062"/>
    </source>
</evidence>
<name>A0ABQ8Z5L6_9EUKA</name>
<gene>
    <name evidence="9" type="ORF">M0813_14331</name>
</gene>
<dbReference type="PROSITE" id="PS51085">
    <property type="entry name" value="2FE2S_FER_2"/>
    <property type="match status" value="1"/>
</dbReference>
<feature type="repeat" description="WD" evidence="5">
    <location>
        <begin position="176"/>
        <end position="217"/>
    </location>
</feature>
<dbReference type="Gene3D" id="3.40.950.10">
    <property type="entry name" value="Fe-only Hydrogenase (Larger Subunit), Chain L, domain 3"/>
    <property type="match status" value="1"/>
</dbReference>
<dbReference type="InterPro" id="IPR019775">
    <property type="entry name" value="WD40_repeat_CS"/>
</dbReference>
<dbReference type="SMART" id="SM00902">
    <property type="entry name" value="Fe_hyd_SSU"/>
    <property type="match status" value="1"/>
</dbReference>
<keyword evidence="3" id="KW-0677">Repeat</keyword>
<dbReference type="SUPFAM" id="SSF52218">
    <property type="entry name" value="Flavoproteins"/>
    <property type="match status" value="1"/>
</dbReference>
<dbReference type="InterPro" id="IPR001041">
    <property type="entry name" value="2Fe-2S_ferredoxin-type"/>
</dbReference>
<dbReference type="InterPro" id="IPR001094">
    <property type="entry name" value="Flavdoxin-like"/>
</dbReference>
<dbReference type="InterPro" id="IPR050340">
    <property type="entry name" value="Cytosolic_Fe-S_CAF"/>
</dbReference>
<dbReference type="InterPro" id="IPR001680">
    <property type="entry name" value="WD40_rpt"/>
</dbReference>
<dbReference type="InterPro" id="IPR036991">
    <property type="entry name" value="Fe_hydrogenase_ssu_sf"/>
</dbReference>
<evidence type="ECO:0000256" key="4">
    <source>
        <dbReference type="ARBA" id="ARBA00023014"/>
    </source>
</evidence>
<dbReference type="NCBIfam" id="TIGR02512">
    <property type="entry name" value="FeFe_hydrog_A"/>
    <property type="match status" value="1"/>
</dbReference>
<dbReference type="PROSITE" id="PS50082">
    <property type="entry name" value="WD_REPEATS_2"/>
    <property type="match status" value="5"/>
</dbReference>
<evidence type="ECO:0000256" key="3">
    <source>
        <dbReference type="ARBA" id="ARBA00022737"/>
    </source>
</evidence>
<evidence type="ECO:0000256" key="5">
    <source>
        <dbReference type="PROSITE-ProRule" id="PRU00221"/>
    </source>
</evidence>
<feature type="domain" description="4Fe-4S ferredoxin-type" evidence="8">
    <location>
        <begin position="540"/>
        <end position="570"/>
    </location>
</feature>
<dbReference type="Pfam" id="PF02906">
    <property type="entry name" value="Fe_hyd_lg_C"/>
    <property type="match status" value="1"/>
</dbReference>
<dbReference type="SUPFAM" id="SSF54292">
    <property type="entry name" value="2Fe-2S ferredoxin-like"/>
    <property type="match status" value="1"/>
</dbReference>
<dbReference type="Gene3D" id="3.40.50.1780">
    <property type="match status" value="1"/>
</dbReference>
<comment type="similarity">
    <text evidence="1">Belongs to the NARF family.</text>
</comment>
<dbReference type="InterPro" id="IPR017900">
    <property type="entry name" value="4Fe4S_Fe_S_CS"/>
</dbReference>
<dbReference type="InterPro" id="IPR009016">
    <property type="entry name" value="Fe_hydrogenase"/>
</dbReference>
<keyword evidence="4" id="KW-0411">Iron-sulfur</keyword>
<dbReference type="PROSITE" id="PS50902">
    <property type="entry name" value="FLAVODOXIN_LIKE"/>
    <property type="match status" value="1"/>
</dbReference>
<evidence type="ECO:0000259" key="6">
    <source>
        <dbReference type="PROSITE" id="PS50902"/>
    </source>
</evidence>
<dbReference type="Proteomes" id="UP001150062">
    <property type="component" value="Unassembled WGS sequence"/>
</dbReference>
<dbReference type="InterPro" id="IPR020472">
    <property type="entry name" value="WD40_PAC1"/>
</dbReference>
<evidence type="ECO:0000259" key="8">
    <source>
        <dbReference type="PROSITE" id="PS51379"/>
    </source>
</evidence>
<keyword evidence="4" id="KW-0479">Metal-binding</keyword>
<evidence type="ECO:0000256" key="1">
    <source>
        <dbReference type="ARBA" id="ARBA00006596"/>
    </source>
</evidence>
<feature type="domain" description="4Fe-4S ferredoxin-type" evidence="8">
    <location>
        <begin position="585"/>
        <end position="614"/>
    </location>
</feature>
<dbReference type="Pfam" id="PF13510">
    <property type="entry name" value="Fer2_4"/>
    <property type="match status" value="1"/>
</dbReference>
<dbReference type="PROSITE" id="PS00198">
    <property type="entry name" value="4FE4S_FER_1"/>
    <property type="match status" value="1"/>
</dbReference>
<dbReference type="Pfam" id="PF00037">
    <property type="entry name" value="Fer4"/>
    <property type="match status" value="1"/>
</dbReference>
<dbReference type="SUPFAM" id="SSF54862">
    <property type="entry name" value="4Fe-4S ferredoxins"/>
    <property type="match status" value="1"/>
</dbReference>
<dbReference type="Gene3D" id="2.130.10.10">
    <property type="entry name" value="YVTN repeat-like/Quinoprotein amine dehydrogenase"/>
    <property type="match status" value="2"/>
</dbReference>